<dbReference type="KEGG" id="spai:FPZ24_07200"/>
<proteinExistence type="predicted"/>
<keyword evidence="2" id="KW-0808">Transferase</keyword>
<gene>
    <name evidence="2" type="ORF">FPZ24_07200</name>
</gene>
<dbReference type="PANTHER" id="PTHR43792:SF1">
    <property type="entry name" value="N-ACETYLTRANSFERASE DOMAIN-CONTAINING PROTEIN"/>
    <property type="match status" value="1"/>
</dbReference>
<keyword evidence="3" id="KW-1185">Reference proteome</keyword>
<reference evidence="2 3" key="1">
    <citation type="submission" date="2019-07" db="EMBL/GenBank/DDBJ databases">
        <title>Full genome sequence of Sphingomonas sp. 4R-6-7(HKS19).</title>
        <authorList>
            <person name="Im W.-T."/>
        </authorList>
    </citation>
    <scope>NUCLEOTIDE SEQUENCE [LARGE SCALE GENOMIC DNA]</scope>
    <source>
        <strain evidence="2 3">HKS19</strain>
    </source>
</reference>
<dbReference type="Proteomes" id="UP000315673">
    <property type="component" value="Chromosome"/>
</dbReference>
<protein>
    <submittedName>
        <fullName evidence="2">GNAT family N-acetyltransferase</fullName>
    </submittedName>
</protein>
<dbReference type="AlphaFoldDB" id="A0A5B8LHE4"/>
<sequence>MFGCADVSRAPRGEVVGQMIETARLILRPWREDDRGAFAAIINTPAMMADFGGVKDRAGIDRLFDKRIDDQARNGHSFWAVELHSGEIVGSVGIRVAHDYPGLPVEGMRELGWRIAEAHWGTGLAHEAAKAAINWGWANIDTPFLAAWTTAGNTRSWGLMERLGMTRRVDLDCRDPDGSCPDDNLIVYTMDRPQ</sequence>
<dbReference type="SUPFAM" id="SSF55729">
    <property type="entry name" value="Acyl-CoA N-acyltransferases (Nat)"/>
    <property type="match status" value="1"/>
</dbReference>
<evidence type="ECO:0000313" key="3">
    <source>
        <dbReference type="Proteomes" id="UP000315673"/>
    </source>
</evidence>
<dbReference type="PANTHER" id="PTHR43792">
    <property type="entry name" value="GNAT FAMILY, PUTATIVE (AFU_ORTHOLOGUE AFUA_3G00765)-RELATED-RELATED"/>
    <property type="match status" value="1"/>
</dbReference>
<dbReference type="GO" id="GO:0016747">
    <property type="term" value="F:acyltransferase activity, transferring groups other than amino-acyl groups"/>
    <property type="evidence" value="ECO:0007669"/>
    <property type="project" value="InterPro"/>
</dbReference>
<accession>A0A5B8LHE4</accession>
<feature type="domain" description="N-acetyltransferase" evidence="1">
    <location>
        <begin position="25"/>
        <end position="191"/>
    </location>
</feature>
<dbReference type="Pfam" id="PF13302">
    <property type="entry name" value="Acetyltransf_3"/>
    <property type="match status" value="1"/>
</dbReference>
<dbReference type="InterPro" id="IPR051531">
    <property type="entry name" value="N-acetyltransferase"/>
</dbReference>
<organism evidence="2 3">
    <name type="scientific">Sphingomonas panacisoli</name>
    <dbReference type="NCBI Taxonomy" id="1813879"/>
    <lineage>
        <taxon>Bacteria</taxon>
        <taxon>Pseudomonadati</taxon>
        <taxon>Pseudomonadota</taxon>
        <taxon>Alphaproteobacteria</taxon>
        <taxon>Sphingomonadales</taxon>
        <taxon>Sphingomonadaceae</taxon>
        <taxon>Sphingomonas</taxon>
    </lineage>
</organism>
<dbReference type="EMBL" id="CP042306">
    <property type="protein sequence ID" value="QDZ07289.1"/>
    <property type="molecule type" value="Genomic_DNA"/>
</dbReference>
<dbReference type="InterPro" id="IPR000182">
    <property type="entry name" value="GNAT_dom"/>
</dbReference>
<dbReference type="InterPro" id="IPR016181">
    <property type="entry name" value="Acyl_CoA_acyltransferase"/>
</dbReference>
<dbReference type="OrthoDB" id="6293260at2"/>
<dbReference type="Gene3D" id="3.40.630.30">
    <property type="match status" value="1"/>
</dbReference>
<dbReference type="PROSITE" id="PS51186">
    <property type="entry name" value="GNAT"/>
    <property type="match status" value="1"/>
</dbReference>
<name>A0A5B8LHE4_9SPHN</name>
<evidence type="ECO:0000313" key="2">
    <source>
        <dbReference type="EMBL" id="QDZ07289.1"/>
    </source>
</evidence>
<evidence type="ECO:0000259" key="1">
    <source>
        <dbReference type="PROSITE" id="PS51186"/>
    </source>
</evidence>